<name>A0ABV4I226_9ACTN</name>
<reference evidence="4 5" key="1">
    <citation type="submission" date="2024-07" db="EMBL/GenBank/DDBJ databases">
        <authorList>
            <person name="Thanompreechachai J."/>
            <person name="Duangmal K."/>
        </authorList>
    </citation>
    <scope>NUCLEOTIDE SEQUENCE [LARGE SCALE GENOMIC DNA]</scope>
    <source>
        <strain evidence="4 5">TBRC 1896</strain>
    </source>
</reference>
<dbReference type="Pfam" id="PF02358">
    <property type="entry name" value="Trehalose_PPase"/>
    <property type="match status" value="1"/>
</dbReference>
<dbReference type="InterPro" id="IPR036412">
    <property type="entry name" value="HAD-like_sf"/>
</dbReference>
<dbReference type="InterPro" id="IPR023214">
    <property type="entry name" value="HAD_sf"/>
</dbReference>
<accession>A0ABV4I226</accession>
<dbReference type="EC" id="3.1.3.12" evidence="3"/>
<evidence type="ECO:0000256" key="3">
    <source>
        <dbReference type="RuleBase" id="RU361117"/>
    </source>
</evidence>
<keyword evidence="3" id="KW-0479">Metal-binding</keyword>
<dbReference type="Gene3D" id="3.30.70.1020">
    <property type="entry name" value="Trehalose-6-phosphate phosphatase related protein, domain 2"/>
    <property type="match status" value="1"/>
</dbReference>
<comment type="function">
    <text evidence="2 3">Removes the phosphate from trehalose 6-phosphate to produce free trehalose.</text>
</comment>
<evidence type="ECO:0000256" key="1">
    <source>
        <dbReference type="ARBA" id="ARBA00022801"/>
    </source>
</evidence>
<evidence type="ECO:0000313" key="4">
    <source>
        <dbReference type="EMBL" id="MEZ0491336.1"/>
    </source>
</evidence>
<dbReference type="NCBIfam" id="TIGR00685">
    <property type="entry name" value="T6PP"/>
    <property type="match status" value="1"/>
</dbReference>
<comment type="pathway">
    <text evidence="3">Glycan biosynthesis; trehalose biosynthesis.</text>
</comment>
<proteinExistence type="inferred from homology"/>
<evidence type="ECO:0000256" key="2">
    <source>
        <dbReference type="ARBA" id="ARBA00024179"/>
    </source>
</evidence>
<gene>
    <name evidence="4" type="primary">otsB</name>
    <name evidence="4" type="ORF">AB2L28_03715</name>
</gene>
<dbReference type="PANTHER" id="PTHR43768">
    <property type="entry name" value="TREHALOSE 6-PHOSPHATE PHOSPHATASE"/>
    <property type="match status" value="1"/>
</dbReference>
<protein>
    <recommendedName>
        <fullName evidence="3">Trehalose 6-phosphate phosphatase</fullName>
        <ecNumber evidence="3">3.1.3.12</ecNumber>
    </recommendedName>
</protein>
<comment type="catalytic activity">
    <reaction evidence="3">
        <text>alpha,alpha-trehalose 6-phosphate + H2O = alpha,alpha-trehalose + phosphate</text>
        <dbReference type="Rhea" id="RHEA:23420"/>
        <dbReference type="ChEBI" id="CHEBI:15377"/>
        <dbReference type="ChEBI" id="CHEBI:16551"/>
        <dbReference type="ChEBI" id="CHEBI:43474"/>
        <dbReference type="ChEBI" id="CHEBI:58429"/>
        <dbReference type="EC" id="3.1.3.12"/>
    </reaction>
</comment>
<keyword evidence="1 3" id="KW-0378">Hydrolase</keyword>
<dbReference type="EMBL" id="JBGGTQ010000002">
    <property type="protein sequence ID" value="MEZ0491336.1"/>
    <property type="molecule type" value="Genomic_DNA"/>
</dbReference>
<dbReference type="PANTHER" id="PTHR43768:SF3">
    <property type="entry name" value="TREHALOSE 6-PHOSPHATE PHOSPHATASE"/>
    <property type="match status" value="1"/>
</dbReference>
<evidence type="ECO:0000313" key="5">
    <source>
        <dbReference type="Proteomes" id="UP001566476"/>
    </source>
</evidence>
<dbReference type="Gene3D" id="3.40.50.1000">
    <property type="entry name" value="HAD superfamily/HAD-like"/>
    <property type="match status" value="1"/>
</dbReference>
<dbReference type="GO" id="GO:0004805">
    <property type="term" value="F:trehalose-phosphatase activity"/>
    <property type="evidence" value="ECO:0007669"/>
    <property type="project" value="UniProtKB-EC"/>
</dbReference>
<keyword evidence="3" id="KW-0460">Magnesium</keyword>
<dbReference type="Proteomes" id="UP001566476">
    <property type="component" value="Unassembled WGS sequence"/>
</dbReference>
<dbReference type="RefSeq" id="WP_370717385.1">
    <property type="nucleotide sequence ID" value="NZ_JBGGTQ010000002.1"/>
</dbReference>
<comment type="caution">
    <text evidence="4">The sequence shown here is derived from an EMBL/GenBank/DDBJ whole genome shotgun (WGS) entry which is preliminary data.</text>
</comment>
<dbReference type="InterPro" id="IPR003337">
    <property type="entry name" value="Trehalose_PPase"/>
</dbReference>
<comment type="cofactor">
    <cofactor evidence="3">
        <name>Mg(2+)</name>
        <dbReference type="ChEBI" id="CHEBI:18420"/>
    </cofactor>
</comment>
<organism evidence="4 5">
    <name type="scientific">Kineococcus mangrovi</name>
    <dbReference type="NCBI Taxonomy" id="1660183"/>
    <lineage>
        <taxon>Bacteria</taxon>
        <taxon>Bacillati</taxon>
        <taxon>Actinomycetota</taxon>
        <taxon>Actinomycetes</taxon>
        <taxon>Kineosporiales</taxon>
        <taxon>Kineosporiaceae</taxon>
        <taxon>Kineococcus</taxon>
    </lineage>
</organism>
<keyword evidence="5" id="KW-1185">Reference proteome</keyword>
<dbReference type="InterPro" id="IPR044651">
    <property type="entry name" value="OTSB-like"/>
</dbReference>
<dbReference type="SUPFAM" id="SSF56784">
    <property type="entry name" value="HAD-like"/>
    <property type="match status" value="1"/>
</dbReference>
<sequence length="258" mass="26733">MSTDLDAALASFAARGRVLVALDFDGVLSPLVDDPSAARPLPEAAQALDRLVPSTDVALVSGRHLDDLRACAAPPDAVVLVGGHGTQSSLEGAAGGQSLDDAESALLERLGDELDRLTADVGGAHVERKPMSVVLHTRRASRPDAERLTRAVLDGPATWEGVHVLRGKEVVELGAVELGKGAGLTRLRDRLSADGPAVEAVLFAGDDVTDEDAFAVLDPASGDVTVKVGQDRTAAAFRVEGPPDVAALLHRLADLRST</sequence>
<comment type="similarity">
    <text evidence="3">Belongs to the trehalose phosphatase family.</text>
</comment>